<dbReference type="RefSeq" id="WP_144854452.1">
    <property type="nucleotide sequence ID" value="NZ_VNJI01000070.1"/>
</dbReference>
<dbReference type="AlphaFoldDB" id="A0A559JMK2"/>
<organism evidence="1 2">
    <name type="scientific">Paenibacillus cremeus</name>
    <dbReference type="NCBI Taxonomy" id="2163881"/>
    <lineage>
        <taxon>Bacteria</taxon>
        <taxon>Bacillati</taxon>
        <taxon>Bacillota</taxon>
        <taxon>Bacilli</taxon>
        <taxon>Bacillales</taxon>
        <taxon>Paenibacillaceae</taxon>
        <taxon>Paenibacillus</taxon>
    </lineage>
</organism>
<keyword evidence="2" id="KW-1185">Reference proteome</keyword>
<sequence>MGVEWTEKEAAHLLSRATFFPGKKEVSASLELGMEETVRRLLAGESLTGTTSELLPIEQLKADGKDLAADQIGDQQTYWIHRMVTTEAPLIEKMTLFWHGHFVSSYQKVREIPLMLRQIQMFRDNAVGNFYKLVKEVGQDPAMMLYLDVNNNRKSAPNENYAREVMELFTLGIGNYTETDIREAARALTGWTYDKKADQVKFNAKQHDTGKKTFLGWSGNFDDRDVVAVLFKQDALPHFVAQKLLTYFAVDHPSTDWINELAAVFAKQNDIGETLKAMFLSDAFYADEVKGSLIKTPVEYVVGIVKAFNLPLSKGYAGAMRKMGQELYLPPDVAGWRGGATWLMTTNLLSRYQFAESIAKRVNNAVLTAKDNVLPAGAKPEEWVELYAKLAGLWSVGEKSEAVLSKYADETFLHATQKANGMRGLLQLIMISPEAQMK</sequence>
<reference evidence="1 2" key="1">
    <citation type="submission" date="2019-07" db="EMBL/GenBank/DDBJ databases">
        <authorList>
            <person name="Kim J."/>
        </authorList>
    </citation>
    <scope>NUCLEOTIDE SEQUENCE [LARGE SCALE GENOMIC DNA]</scope>
    <source>
        <strain evidence="1 2">JC52</strain>
    </source>
</reference>
<dbReference type="Pfam" id="PF08811">
    <property type="entry name" value="DUF1800"/>
    <property type="match status" value="1"/>
</dbReference>
<evidence type="ECO:0000313" key="1">
    <source>
        <dbReference type="EMBL" id="TVY01088.1"/>
    </source>
</evidence>
<dbReference type="InterPro" id="IPR014917">
    <property type="entry name" value="DUF1800"/>
</dbReference>
<name>A0A559JMK2_9BACL</name>
<dbReference type="EMBL" id="VNJI01000070">
    <property type="protein sequence ID" value="TVY01088.1"/>
    <property type="molecule type" value="Genomic_DNA"/>
</dbReference>
<comment type="caution">
    <text evidence="1">The sequence shown here is derived from an EMBL/GenBank/DDBJ whole genome shotgun (WGS) entry which is preliminary data.</text>
</comment>
<protein>
    <submittedName>
        <fullName evidence="1">DUF1800 domain-containing protein</fullName>
    </submittedName>
</protein>
<dbReference type="OrthoDB" id="9772295at2"/>
<dbReference type="Proteomes" id="UP000317036">
    <property type="component" value="Unassembled WGS sequence"/>
</dbReference>
<evidence type="ECO:0000313" key="2">
    <source>
        <dbReference type="Proteomes" id="UP000317036"/>
    </source>
</evidence>
<proteinExistence type="predicted"/>
<gene>
    <name evidence="1" type="ORF">FPZ49_32505</name>
</gene>
<accession>A0A559JMK2</accession>